<dbReference type="GO" id="GO:0004467">
    <property type="term" value="F:long-chain fatty acid-CoA ligase activity"/>
    <property type="evidence" value="ECO:0007669"/>
    <property type="project" value="TreeGrafter"/>
</dbReference>
<organism evidence="7 8">
    <name type="scientific">Prauserella cavernicola</name>
    <dbReference type="NCBI Taxonomy" id="2800127"/>
    <lineage>
        <taxon>Bacteria</taxon>
        <taxon>Bacillati</taxon>
        <taxon>Actinomycetota</taxon>
        <taxon>Actinomycetes</taxon>
        <taxon>Pseudonocardiales</taxon>
        <taxon>Pseudonocardiaceae</taxon>
        <taxon>Prauserella</taxon>
    </lineage>
</organism>
<evidence type="ECO:0000256" key="5">
    <source>
        <dbReference type="ARBA" id="ARBA00032875"/>
    </source>
</evidence>
<name>A0A934QNE5_9PSEU</name>
<evidence type="ECO:0000259" key="6">
    <source>
        <dbReference type="Pfam" id="PF00501"/>
    </source>
</evidence>
<evidence type="ECO:0000313" key="8">
    <source>
        <dbReference type="Proteomes" id="UP000635245"/>
    </source>
</evidence>
<feature type="domain" description="AMP-dependent synthetase/ligase" evidence="6">
    <location>
        <begin position="48"/>
        <end position="460"/>
    </location>
</feature>
<dbReference type="Gene3D" id="3.40.50.12780">
    <property type="entry name" value="N-terminal domain of ligase-like"/>
    <property type="match status" value="1"/>
</dbReference>
<dbReference type="PROSITE" id="PS00455">
    <property type="entry name" value="AMP_BINDING"/>
    <property type="match status" value="1"/>
</dbReference>
<keyword evidence="8" id="KW-1185">Reference proteome</keyword>
<dbReference type="GO" id="GO:0016020">
    <property type="term" value="C:membrane"/>
    <property type="evidence" value="ECO:0007669"/>
    <property type="project" value="TreeGrafter"/>
</dbReference>
<dbReference type="SUPFAM" id="SSF56801">
    <property type="entry name" value="Acetyl-CoA synthetase-like"/>
    <property type="match status" value="1"/>
</dbReference>
<dbReference type="PANTHER" id="PTHR43272:SF32">
    <property type="entry name" value="AMP-DEPENDENT SYNTHETASE_LIGASE DOMAIN-CONTAINING PROTEIN"/>
    <property type="match status" value="1"/>
</dbReference>
<gene>
    <name evidence="7" type="ORF">JHE00_00400</name>
</gene>
<dbReference type="Proteomes" id="UP000635245">
    <property type="component" value="Unassembled WGS sequence"/>
</dbReference>
<dbReference type="Pfam" id="PF23562">
    <property type="entry name" value="AMP-binding_C_3"/>
    <property type="match status" value="1"/>
</dbReference>
<accession>A0A934QNE5</accession>
<evidence type="ECO:0000256" key="2">
    <source>
        <dbReference type="ARBA" id="ARBA00022598"/>
    </source>
</evidence>
<dbReference type="InterPro" id="IPR042099">
    <property type="entry name" value="ANL_N_sf"/>
</dbReference>
<protein>
    <recommendedName>
        <fullName evidence="5">Acyl-CoA synthetase</fullName>
    </recommendedName>
</protein>
<dbReference type="PANTHER" id="PTHR43272">
    <property type="entry name" value="LONG-CHAIN-FATTY-ACID--COA LIGASE"/>
    <property type="match status" value="1"/>
</dbReference>
<keyword evidence="4" id="KW-0443">Lipid metabolism</keyword>
<comment type="similarity">
    <text evidence="1">Belongs to the ATP-dependent AMP-binding enzyme family.</text>
</comment>
<comment type="caution">
    <text evidence="7">The sequence shown here is derived from an EMBL/GenBank/DDBJ whole genome shotgun (WGS) entry which is preliminary data.</text>
</comment>
<dbReference type="AlphaFoldDB" id="A0A934QNE5"/>
<evidence type="ECO:0000256" key="1">
    <source>
        <dbReference type="ARBA" id="ARBA00006432"/>
    </source>
</evidence>
<dbReference type="EMBL" id="JAENJH010000001">
    <property type="protein sequence ID" value="MBK1782764.1"/>
    <property type="molecule type" value="Genomic_DNA"/>
</dbReference>
<proteinExistence type="inferred from homology"/>
<dbReference type="CDD" id="cd05907">
    <property type="entry name" value="VL_LC_FACS_like"/>
    <property type="match status" value="1"/>
</dbReference>
<keyword evidence="3" id="KW-0276">Fatty acid metabolism</keyword>
<evidence type="ECO:0000313" key="7">
    <source>
        <dbReference type="EMBL" id="MBK1782764.1"/>
    </source>
</evidence>
<dbReference type="InterPro" id="IPR020845">
    <property type="entry name" value="AMP-binding_CS"/>
</dbReference>
<evidence type="ECO:0000256" key="3">
    <source>
        <dbReference type="ARBA" id="ARBA00022832"/>
    </source>
</evidence>
<reference evidence="7" key="1">
    <citation type="submission" date="2020-12" db="EMBL/GenBank/DDBJ databases">
        <title>Prauserella sp. ASG 168, a novel actinomycete isolated from cave rock.</title>
        <authorList>
            <person name="Suriyachadkun C."/>
        </authorList>
    </citation>
    <scope>NUCLEOTIDE SEQUENCE</scope>
    <source>
        <strain evidence="7">ASG 168</strain>
    </source>
</reference>
<sequence>MPIHPRDRVAGARRSSIPECRCERSTSVTTAAQVRESAGTWTIPSLIRRNAEEHGDAPALTGSGRTTSWAELRDAVAAAAHGLRAAGLGPGDRMLIDVSARPEHWIADFAATHLGALPCTTYATLSTEQIRHVATHSAATVVVLEGEAQLRRWRPVLDSLPALRAVVVLDGAVAPGGDARFVGYDDLMLGGAELHRGDRAQLERWTDAVRAADPVTMIYTSGTTGAPKGVVLSHANVLYQAAAQELLNPVEPNPRLVAYLPLAHVAERVLGMYLPVFSAAHVTVCPDQTQLLPTLKAVRPHGFFGVPRVWEKMAAGIQAILGSLPEENRAPIDKARDVAARVYAIKADGSEPPAELASAYEQADAGVLRPLREQLGLDQATRFGSGAAPIPASVLEFFGSLGITIMEVWGLSETTGAATTTFVDRYRAGTVGMPVPGMELRLAEDGEIEVRGPLVFPGYLDADGRVEPDTDAGGWLATGDIGTIDDDGFLRITDRKKELIITASGKNIAPSRAEGLLRAHPLIGYAAVIGDRRPYLTALLALDDEAAPAWAKARGLETTDLGELAAHPDVRAELDGAVEAANGELSRPEQVKRYSVLAEPWTPETGELTPTLKLKRRVIADRYATDIASLYDQEGQQ</sequence>
<evidence type="ECO:0000256" key="4">
    <source>
        <dbReference type="ARBA" id="ARBA00023098"/>
    </source>
</evidence>
<dbReference type="InterPro" id="IPR000873">
    <property type="entry name" value="AMP-dep_synth/lig_dom"/>
</dbReference>
<keyword evidence="2" id="KW-0436">Ligase</keyword>
<dbReference type="Pfam" id="PF00501">
    <property type="entry name" value="AMP-binding"/>
    <property type="match status" value="1"/>
</dbReference>